<dbReference type="Gene3D" id="3.40.50.720">
    <property type="entry name" value="NAD(P)-binding Rossmann-like Domain"/>
    <property type="match status" value="1"/>
</dbReference>
<dbReference type="CDD" id="cd08267">
    <property type="entry name" value="MDR1"/>
    <property type="match status" value="1"/>
</dbReference>
<keyword evidence="3" id="KW-1185">Reference proteome</keyword>
<dbReference type="InterPro" id="IPR050700">
    <property type="entry name" value="YIM1/Zinc_Alcohol_DH_Fams"/>
</dbReference>
<dbReference type="PANTHER" id="PTHR11695:SF294">
    <property type="entry name" value="RETICULON-4-INTERACTING PROTEIN 1, MITOCHONDRIAL"/>
    <property type="match status" value="1"/>
</dbReference>
<comment type="caution">
    <text evidence="2">The sequence shown here is derived from an EMBL/GenBank/DDBJ whole genome shotgun (WGS) entry which is preliminary data.</text>
</comment>
<evidence type="ECO:0000313" key="3">
    <source>
        <dbReference type="Proteomes" id="UP001321749"/>
    </source>
</evidence>
<name>A0AAV9H6G3_9PEZI</name>
<accession>A0AAV9H6G3</accession>
<sequence>MSCQYRSWQISQPGNINDNLSIVTATRPDAESLGKSELLIEVAAAGINPNDYKLVQMGGISRAMVSYPRAPGLDFSGRVVAVGRKVTDIAPGDYVFGRMDPVKTGSLAEYVVAPYEGVALLPEGLQLQHAGAAATAALTAYQSIAPYVKPGDKVFLNGGSGGVGTFAIQVAKILGCHVTVTCSTAKVPLCRDLGADEIIDYKTSNVMESLRARGKVFALVVDNVGGSPADLFIGCNDILVSKPKGHFIYVGGGMNAATATNMWTGLMLPSFMGGAKYKWETHVTRNSHKDLVRIAQWMSEGKLKVIIDSVYNFEELPAAFNKLKEGNASGKIVISLQRGEIKRG</sequence>
<dbReference type="AlphaFoldDB" id="A0AAV9H6G3"/>
<dbReference type="GO" id="GO:0005739">
    <property type="term" value="C:mitochondrion"/>
    <property type="evidence" value="ECO:0007669"/>
    <property type="project" value="TreeGrafter"/>
</dbReference>
<dbReference type="Pfam" id="PF08240">
    <property type="entry name" value="ADH_N"/>
    <property type="match status" value="1"/>
</dbReference>
<dbReference type="Gene3D" id="3.90.180.10">
    <property type="entry name" value="Medium-chain alcohol dehydrogenases, catalytic domain"/>
    <property type="match status" value="1"/>
</dbReference>
<evidence type="ECO:0000259" key="1">
    <source>
        <dbReference type="SMART" id="SM00829"/>
    </source>
</evidence>
<dbReference type="EMBL" id="MU865267">
    <property type="protein sequence ID" value="KAK4456341.1"/>
    <property type="molecule type" value="Genomic_DNA"/>
</dbReference>
<dbReference type="SUPFAM" id="SSF50129">
    <property type="entry name" value="GroES-like"/>
    <property type="match status" value="1"/>
</dbReference>
<dbReference type="InterPro" id="IPR036291">
    <property type="entry name" value="NAD(P)-bd_dom_sf"/>
</dbReference>
<dbReference type="Proteomes" id="UP001321749">
    <property type="component" value="Unassembled WGS sequence"/>
</dbReference>
<dbReference type="InterPro" id="IPR013154">
    <property type="entry name" value="ADH-like_N"/>
</dbReference>
<dbReference type="SUPFAM" id="SSF51735">
    <property type="entry name" value="NAD(P)-binding Rossmann-fold domains"/>
    <property type="match status" value="1"/>
</dbReference>
<proteinExistence type="predicted"/>
<gene>
    <name evidence="2" type="ORF">QBC42DRAFT_324805</name>
</gene>
<dbReference type="InterPro" id="IPR020843">
    <property type="entry name" value="ER"/>
</dbReference>
<organism evidence="2 3">
    <name type="scientific">Cladorrhinum samala</name>
    <dbReference type="NCBI Taxonomy" id="585594"/>
    <lineage>
        <taxon>Eukaryota</taxon>
        <taxon>Fungi</taxon>
        <taxon>Dikarya</taxon>
        <taxon>Ascomycota</taxon>
        <taxon>Pezizomycotina</taxon>
        <taxon>Sordariomycetes</taxon>
        <taxon>Sordariomycetidae</taxon>
        <taxon>Sordariales</taxon>
        <taxon>Podosporaceae</taxon>
        <taxon>Cladorrhinum</taxon>
    </lineage>
</organism>
<dbReference type="GO" id="GO:0016491">
    <property type="term" value="F:oxidoreductase activity"/>
    <property type="evidence" value="ECO:0007669"/>
    <property type="project" value="InterPro"/>
</dbReference>
<dbReference type="InterPro" id="IPR011032">
    <property type="entry name" value="GroES-like_sf"/>
</dbReference>
<feature type="domain" description="Enoyl reductase (ER)" evidence="1">
    <location>
        <begin position="15"/>
        <end position="334"/>
    </location>
</feature>
<reference evidence="2" key="2">
    <citation type="submission" date="2023-06" db="EMBL/GenBank/DDBJ databases">
        <authorList>
            <consortium name="Lawrence Berkeley National Laboratory"/>
            <person name="Mondo S.J."/>
            <person name="Hensen N."/>
            <person name="Bonometti L."/>
            <person name="Westerberg I."/>
            <person name="Brannstrom I.O."/>
            <person name="Guillou S."/>
            <person name="Cros-Aarteil S."/>
            <person name="Calhoun S."/>
            <person name="Haridas S."/>
            <person name="Kuo A."/>
            <person name="Pangilinan J."/>
            <person name="Riley R."/>
            <person name="Labutti K."/>
            <person name="Andreopoulos B."/>
            <person name="Lipzen A."/>
            <person name="Chen C."/>
            <person name="Yanf M."/>
            <person name="Daum C."/>
            <person name="Ng V."/>
            <person name="Clum A."/>
            <person name="Steindorff A."/>
            <person name="Ohm R."/>
            <person name="Martin F."/>
            <person name="Silar P."/>
            <person name="Natvig D."/>
            <person name="Lalanne C."/>
            <person name="Gautier V."/>
            <person name="Ament-Velasquez S.L."/>
            <person name="Kruys A."/>
            <person name="Hutchinson M.I."/>
            <person name="Powell A.J."/>
            <person name="Barry K."/>
            <person name="Miller A.N."/>
            <person name="Grigoriev I.V."/>
            <person name="Debuchy R."/>
            <person name="Gladieux P."/>
            <person name="Thoren M.H."/>
            <person name="Johannesson H."/>
        </authorList>
    </citation>
    <scope>NUCLEOTIDE SEQUENCE</scope>
    <source>
        <strain evidence="2">PSN324</strain>
    </source>
</reference>
<reference evidence="2" key="1">
    <citation type="journal article" date="2023" name="Mol. Phylogenet. Evol.">
        <title>Genome-scale phylogeny and comparative genomics of the fungal order Sordariales.</title>
        <authorList>
            <person name="Hensen N."/>
            <person name="Bonometti L."/>
            <person name="Westerberg I."/>
            <person name="Brannstrom I.O."/>
            <person name="Guillou S."/>
            <person name="Cros-Aarteil S."/>
            <person name="Calhoun S."/>
            <person name="Haridas S."/>
            <person name="Kuo A."/>
            <person name="Mondo S."/>
            <person name="Pangilinan J."/>
            <person name="Riley R."/>
            <person name="LaButti K."/>
            <person name="Andreopoulos B."/>
            <person name="Lipzen A."/>
            <person name="Chen C."/>
            <person name="Yan M."/>
            <person name="Daum C."/>
            <person name="Ng V."/>
            <person name="Clum A."/>
            <person name="Steindorff A."/>
            <person name="Ohm R.A."/>
            <person name="Martin F."/>
            <person name="Silar P."/>
            <person name="Natvig D.O."/>
            <person name="Lalanne C."/>
            <person name="Gautier V."/>
            <person name="Ament-Velasquez S.L."/>
            <person name="Kruys A."/>
            <person name="Hutchinson M.I."/>
            <person name="Powell A.J."/>
            <person name="Barry K."/>
            <person name="Miller A.N."/>
            <person name="Grigoriev I.V."/>
            <person name="Debuchy R."/>
            <person name="Gladieux P."/>
            <person name="Hiltunen Thoren M."/>
            <person name="Johannesson H."/>
        </authorList>
    </citation>
    <scope>NUCLEOTIDE SEQUENCE</scope>
    <source>
        <strain evidence="2">PSN324</strain>
    </source>
</reference>
<evidence type="ECO:0000313" key="2">
    <source>
        <dbReference type="EMBL" id="KAK4456341.1"/>
    </source>
</evidence>
<dbReference type="Pfam" id="PF13602">
    <property type="entry name" value="ADH_zinc_N_2"/>
    <property type="match status" value="1"/>
</dbReference>
<dbReference type="SMART" id="SM00829">
    <property type="entry name" value="PKS_ER"/>
    <property type="match status" value="1"/>
</dbReference>
<dbReference type="PANTHER" id="PTHR11695">
    <property type="entry name" value="ALCOHOL DEHYDROGENASE RELATED"/>
    <property type="match status" value="1"/>
</dbReference>
<protein>
    <submittedName>
        <fullName evidence="2">Zinc-binding dehydrogenase</fullName>
    </submittedName>
</protein>